<reference evidence="2 3" key="1">
    <citation type="submission" date="2024-06" db="EMBL/GenBank/DDBJ databases">
        <title>A chromosome-level genome assembly of beet webworm, Loxostege sticticalis.</title>
        <authorList>
            <person name="Zhang Y."/>
        </authorList>
    </citation>
    <scope>NUCLEOTIDE SEQUENCE [LARGE SCALE GENOMIC DNA]</scope>
    <source>
        <strain evidence="2">AQ028</strain>
        <tissue evidence="2">Male pupae</tissue>
    </source>
</reference>
<dbReference type="Proteomes" id="UP001549921">
    <property type="component" value="Unassembled WGS sequence"/>
</dbReference>
<protein>
    <recommendedName>
        <fullName evidence="4">Ribosome-binding factor A, mitochondrial</fullName>
    </recommendedName>
</protein>
<dbReference type="PANTHER" id="PTHR14725">
    <property type="entry name" value="RIBOSOME-BINDING FACTOR A, MITOCHONDRIAL-RELATED"/>
    <property type="match status" value="1"/>
</dbReference>
<feature type="compositionally biased region" description="Basic and acidic residues" evidence="1">
    <location>
        <begin position="343"/>
        <end position="355"/>
    </location>
</feature>
<evidence type="ECO:0000256" key="1">
    <source>
        <dbReference type="SAM" id="MobiDB-lite"/>
    </source>
</evidence>
<dbReference type="Gene3D" id="3.30.300.20">
    <property type="match status" value="1"/>
</dbReference>
<evidence type="ECO:0000313" key="3">
    <source>
        <dbReference type="Proteomes" id="UP001549921"/>
    </source>
</evidence>
<dbReference type="SUPFAM" id="SSF89919">
    <property type="entry name" value="Ribosome-binding factor A, RbfA"/>
    <property type="match status" value="1"/>
</dbReference>
<dbReference type="InterPro" id="IPR015946">
    <property type="entry name" value="KH_dom-like_a/b"/>
</dbReference>
<feature type="compositionally biased region" description="Acidic residues" evidence="1">
    <location>
        <begin position="313"/>
        <end position="342"/>
    </location>
</feature>
<dbReference type="InterPro" id="IPR023799">
    <property type="entry name" value="RbfA_dom_sf"/>
</dbReference>
<accession>A0ABD0SMZ4</accession>
<dbReference type="AlphaFoldDB" id="A0ABD0SMZ4"/>
<organism evidence="2 3">
    <name type="scientific">Loxostege sticticalis</name>
    <name type="common">Beet webworm moth</name>
    <dbReference type="NCBI Taxonomy" id="481309"/>
    <lineage>
        <taxon>Eukaryota</taxon>
        <taxon>Metazoa</taxon>
        <taxon>Ecdysozoa</taxon>
        <taxon>Arthropoda</taxon>
        <taxon>Hexapoda</taxon>
        <taxon>Insecta</taxon>
        <taxon>Pterygota</taxon>
        <taxon>Neoptera</taxon>
        <taxon>Endopterygota</taxon>
        <taxon>Lepidoptera</taxon>
        <taxon>Glossata</taxon>
        <taxon>Ditrysia</taxon>
        <taxon>Pyraloidea</taxon>
        <taxon>Crambidae</taxon>
        <taxon>Pyraustinae</taxon>
        <taxon>Loxostege</taxon>
    </lineage>
</organism>
<proteinExistence type="predicted"/>
<name>A0ABD0SMZ4_LOXSC</name>
<dbReference type="InterPro" id="IPR039212">
    <property type="entry name" value="RBFA_mitochondrial"/>
</dbReference>
<dbReference type="Pfam" id="PF02033">
    <property type="entry name" value="RBFA"/>
    <property type="match status" value="1"/>
</dbReference>
<dbReference type="InterPro" id="IPR000238">
    <property type="entry name" value="RbfA"/>
</dbReference>
<gene>
    <name evidence="2" type="ORF">ABMA28_006269</name>
</gene>
<feature type="region of interest" description="Disordered" evidence="1">
    <location>
        <begin position="307"/>
        <end position="355"/>
    </location>
</feature>
<evidence type="ECO:0008006" key="4">
    <source>
        <dbReference type="Google" id="ProtNLM"/>
    </source>
</evidence>
<comment type="caution">
    <text evidence="2">The sequence shown here is derived from an EMBL/GenBank/DDBJ whole genome shotgun (WGS) entry which is preliminary data.</text>
</comment>
<evidence type="ECO:0000313" key="2">
    <source>
        <dbReference type="EMBL" id="KAL0820379.1"/>
    </source>
</evidence>
<dbReference type="EMBL" id="JBEDNZ010000019">
    <property type="protein sequence ID" value="KAL0820379.1"/>
    <property type="molecule type" value="Genomic_DNA"/>
</dbReference>
<sequence>MTTFRRFYHVTSAVFSLKKQGIKLNKMINPKSKKQWYPTFRFEGDALPTVKSLTKTQNEPGKRAVRRVAMLNKMFMKQITDLMSTGTVSMDIVGRGIEISKVNVTPDFQTVNVFWVCKGNSTDEETEAALRRAAGALRHELSTLRVMGVVPHITFVKDKQEAQVADLDRRLAVADYGDDYEPTEMGHLLKTEFTLNKKLSPEMKAKIKQVEEELPLIDEPIPEMTHNVFGLDHARIMNRLLAARKKSRDAWVNVDADNPVISYRAPDIKPDDSDVGNQQMELADFLLKRQILENKISKELRSAREDWQLQSNLDDDQEPPYDSEEEEDYDDYDDEDFYCYEETEPKEGHDNQTGV</sequence>
<dbReference type="PANTHER" id="PTHR14725:SF0">
    <property type="entry name" value="RIBOSOME-BINDING FACTOR A, MITOCHONDRIAL-RELATED"/>
    <property type="match status" value="1"/>
</dbReference>